<protein>
    <submittedName>
        <fullName evidence="2">Uncharacterized protein</fullName>
    </submittedName>
</protein>
<accession>A0AA36GPK8</accession>
<name>A0AA36GPK8_CYLNA</name>
<comment type="caution">
    <text evidence="2">The sequence shown here is derived from an EMBL/GenBank/DDBJ whole genome shotgun (WGS) entry which is preliminary data.</text>
</comment>
<evidence type="ECO:0000256" key="1">
    <source>
        <dbReference type="SAM" id="MobiDB-lite"/>
    </source>
</evidence>
<evidence type="ECO:0000313" key="3">
    <source>
        <dbReference type="Proteomes" id="UP001176961"/>
    </source>
</evidence>
<dbReference type="GO" id="GO:0016592">
    <property type="term" value="C:mediator complex"/>
    <property type="evidence" value="ECO:0007669"/>
    <property type="project" value="InterPro"/>
</dbReference>
<sequence length="795" mass="90066">MLVQCVSLNPYGAVENQPTASSRDLESTEYTEKTSGSCKNFVYYQFVNIQQPQNYTSEATVILVYGPAHFGNYNHLSTRLQKPLVSSFNSQWSNQPVGPSPLLPSLYCRSNHILPCCISKKLPYPSVNNQPINDYTCNDRIEQVNTVVDLPVHPLTIKRELVPEPEFIDYQEFHSEQVNTAVEAPEPLFLIKRELVPDQEPLDYQEFSVEQVNNVCETPVNPLLAERELVPENELVDNQQILAEQVNSSVKTALHQPPPIRELVPNVKVFSALIIRENLTFEMQQNQVIEHLDAIFDKLCLSSYATKLPTFSGEQGGSGLMSFLQNFIEISKIMGLTAPRMARLLPAHLKGTAKAVFDNFTDAQKENWDTIVAALRSHFATSHFLDTAREKLMDLGMRNGESPTLFSSRVRRNVLEAYPEANEEDTRKFLRSVVLKNGISPKIKQKLKLLGPLPADYDDLLKESERVYDLIQTEENSVGDSLLMEKVDKILDNMSSAPINSIYRGNSYRPPYNNPQFRSRFRTPRNTGRYKSPFNPRQKRFNSDRKHPGIPIQRNSFGEDFDREAVSNVHYIESKASDILLMGKQKVIQALGGDRKVSLVTFAHSARVLFVQLLEEVKWVKSSKSSNHVPEELVVARLSAFQAIFAVDLLTKFAYLHLLAMIQERFTLKPKISSVNEANFAAIKSGSALSNIKVASSLFPLIKDIKNGMIILTIPEEFEVHLTVLGERESIQWTLLNIKMLVKTMKSLWSQTRAFFAAEYATQVLQSRTDIAKNVGVVFAAFLSLNIVLWSHYYI</sequence>
<keyword evidence="3" id="KW-1185">Reference proteome</keyword>
<dbReference type="InterPro" id="IPR013947">
    <property type="entry name" value="Mediator_Med14"/>
</dbReference>
<reference evidence="2" key="1">
    <citation type="submission" date="2023-07" db="EMBL/GenBank/DDBJ databases">
        <authorList>
            <consortium name="CYATHOMIX"/>
        </authorList>
    </citation>
    <scope>NUCLEOTIDE SEQUENCE</scope>
    <source>
        <strain evidence="2">N/A</strain>
    </source>
</reference>
<dbReference type="EMBL" id="CATQJL010000112">
    <property type="protein sequence ID" value="CAJ0595857.1"/>
    <property type="molecule type" value="Genomic_DNA"/>
</dbReference>
<dbReference type="PANTHER" id="PTHR12809:SF2">
    <property type="entry name" value="MEDIATOR OF RNA POLYMERASE II TRANSCRIPTION SUBUNIT 14"/>
    <property type="match status" value="1"/>
</dbReference>
<dbReference type="GO" id="GO:0006357">
    <property type="term" value="P:regulation of transcription by RNA polymerase II"/>
    <property type="evidence" value="ECO:0007669"/>
    <property type="project" value="InterPro"/>
</dbReference>
<dbReference type="Proteomes" id="UP001176961">
    <property type="component" value="Unassembled WGS sequence"/>
</dbReference>
<dbReference type="GO" id="GO:0003712">
    <property type="term" value="F:transcription coregulator activity"/>
    <property type="evidence" value="ECO:0007669"/>
    <property type="project" value="InterPro"/>
</dbReference>
<dbReference type="AlphaFoldDB" id="A0AA36GPK8"/>
<evidence type="ECO:0000313" key="2">
    <source>
        <dbReference type="EMBL" id="CAJ0595857.1"/>
    </source>
</evidence>
<gene>
    <name evidence="2" type="ORF">CYNAS_LOCUS7840</name>
</gene>
<feature type="region of interest" description="Disordered" evidence="1">
    <location>
        <begin position="513"/>
        <end position="554"/>
    </location>
</feature>
<dbReference type="PANTHER" id="PTHR12809">
    <property type="entry name" value="MEDIATOR COMPLEX SUBUNIT"/>
    <property type="match status" value="1"/>
</dbReference>
<organism evidence="2 3">
    <name type="scientific">Cylicocyclus nassatus</name>
    <name type="common">Nematode worm</name>
    <dbReference type="NCBI Taxonomy" id="53992"/>
    <lineage>
        <taxon>Eukaryota</taxon>
        <taxon>Metazoa</taxon>
        <taxon>Ecdysozoa</taxon>
        <taxon>Nematoda</taxon>
        <taxon>Chromadorea</taxon>
        <taxon>Rhabditida</taxon>
        <taxon>Rhabditina</taxon>
        <taxon>Rhabditomorpha</taxon>
        <taxon>Strongyloidea</taxon>
        <taxon>Strongylidae</taxon>
        <taxon>Cylicocyclus</taxon>
    </lineage>
</organism>
<proteinExistence type="predicted"/>
<dbReference type="GO" id="GO:0070847">
    <property type="term" value="C:core mediator complex"/>
    <property type="evidence" value="ECO:0007669"/>
    <property type="project" value="TreeGrafter"/>
</dbReference>